<keyword evidence="3" id="KW-1185">Reference proteome</keyword>
<gene>
    <name evidence="2" type="ORF">Tsubulata_035517</name>
</gene>
<evidence type="ECO:0000256" key="1">
    <source>
        <dbReference type="ARBA" id="ARBA00009986"/>
    </source>
</evidence>
<dbReference type="InterPro" id="IPR014842">
    <property type="entry name" value="AFT"/>
</dbReference>
<reference evidence="2" key="1">
    <citation type="submission" date="2022-02" db="EMBL/GenBank/DDBJ databases">
        <authorList>
            <person name="Henning P.M."/>
            <person name="McCubbin A.G."/>
            <person name="Shore J.S."/>
        </authorList>
    </citation>
    <scope>NUCLEOTIDE SEQUENCE</scope>
    <source>
        <strain evidence="2">F60SS</strain>
        <tissue evidence="2">Leaves</tissue>
    </source>
</reference>
<dbReference type="GO" id="GO:0006574">
    <property type="term" value="P:L-valine catabolic process"/>
    <property type="evidence" value="ECO:0007669"/>
    <property type="project" value="TreeGrafter"/>
</dbReference>
<dbReference type="Proteomes" id="UP001141552">
    <property type="component" value="Unassembled WGS sequence"/>
</dbReference>
<dbReference type="GO" id="GO:0004491">
    <property type="term" value="F:methylmalonate-semialdehyde dehydrogenase (acylating, NAD) activity"/>
    <property type="evidence" value="ECO:0007669"/>
    <property type="project" value="InterPro"/>
</dbReference>
<dbReference type="EMBL" id="JAKUCV010005755">
    <property type="protein sequence ID" value="KAJ4830005.1"/>
    <property type="molecule type" value="Genomic_DNA"/>
</dbReference>
<dbReference type="OrthoDB" id="1743671at2759"/>
<dbReference type="GO" id="GO:0006210">
    <property type="term" value="P:thymine catabolic process"/>
    <property type="evidence" value="ECO:0007669"/>
    <property type="project" value="TreeGrafter"/>
</dbReference>
<feature type="non-terminal residue" evidence="2">
    <location>
        <position position="104"/>
    </location>
</feature>
<dbReference type="PANTHER" id="PTHR43866">
    <property type="entry name" value="MALONATE-SEMIALDEHYDE DEHYDROGENASE"/>
    <property type="match status" value="1"/>
</dbReference>
<evidence type="ECO:0000313" key="3">
    <source>
        <dbReference type="Proteomes" id="UP001141552"/>
    </source>
</evidence>
<evidence type="ECO:0008006" key="4">
    <source>
        <dbReference type="Google" id="ProtNLM"/>
    </source>
</evidence>
<dbReference type="GO" id="GO:0000981">
    <property type="term" value="F:DNA-binding transcription factor activity, RNA polymerase II-specific"/>
    <property type="evidence" value="ECO:0007669"/>
    <property type="project" value="InterPro"/>
</dbReference>
<dbReference type="GO" id="GO:0005739">
    <property type="term" value="C:mitochondrion"/>
    <property type="evidence" value="ECO:0007669"/>
    <property type="project" value="TreeGrafter"/>
</dbReference>
<dbReference type="GO" id="GO:0045944">
    <property type="term" value="P:positive regulation of transcription by RNA polymerase II"/>
    <property type="evidence" value="ECO:0007669"/>
    <property type="project" value="InterPro"/>
</dbReference>
<protein>
    <recommendedName>
        <fullName evidence="4">FAR1 domain-containing protein</fullName>
    </recommendedName>
</protein>
<proteinExistence type="inferred from homology"/>
<evidence type="ECO:0000313" key="2">
    <source>
        <dbReference type="EMBL" id="KAJ4830005.1"/>
    </source>
</evidence>
<dbReference type="AlphaFoldDB" id="A0A9Q0FEF9"/>
<name>A0A9Q0FEF9_9ROSI</name>
<accession>A0A9Q0FEF9</accession>
<organism evidence="2 3">
    <name type="scientific">Turnera subulata</name>
    <dbReference type="NCBI Taxonomy" id="218843"/>
    <lineage>
        <taxon>Eukaryota</taxon>
        <taxon>Viridiplantae</taxon>
        <taxon>Streptophyta</taxon>
        <taxon>Embryophyta</taxon>
        <taxon>Tracheophyta</taxon>
        <taxon>Spermatophyta</taxon>
        <taxon>Magnoliopsida</taxon>
        <taxon>eudicotyledons</taxon>
        <taxon>Gunneridae</taxon>
        <taxon>Pentapetalae</taxon>
        <taxon>rosids</taxon>
        <taxon>fabids</taxon>
        <taxon>Malpighiales</taxon>
        <taxon>Passifloraceae</taxon>
        <taxon>Turnera</taxon>
    </lineage>
</organism>
<dbReference type="Pfam" id="PF08731">
    <property type="entry name" value="AFT"/>
    <property type="match status" value="1"/>
</dbReference>
<reference evidence="2" key="2">
    <citation type="journal article" date="2023" name="Plants (Basel)">
        <title>Annotation of the Turnera subulata (Passifloraceae) Draft Genome Reveals the S-Locus Evolved after the Divergence of Turneroideae from Passifloroideae in a Stepwise Manner.</title>
        <authorList>
            <person name="Henning P.M."/>
            <person name="Roalson E.H."/>
            <person name="Mir W."/>
            <person name="McCubbin A.G."/>
            <person name="Shore J.S."/>
        </authorList>
    </citation>
    <scope>NUCLEOTIDE SEQUENCE</scope>
    <source>
        <strain evidence="2">F60SS</strain>
    </source>
</reference>
<dbReference type="InterPro" id="IPR010061">
    <property type="entry name" value="MeMal-semiAld_DH"/>
</dbReference>
<comment type="similarity">
    <text evidence="1">Belongs to the aldehyde dehydrogenase family.</text>
</comment>
<sequence>MEEDPPRMDSEPTSLYDLRQTTFKDQEELRNIVYDIALSQGYVTVIKKSKKDRYIIIGCDRGGSYRGNVSVESQKRNAATRLINCPFEVWGKRNRDKTWRVEIK</sequence>
<dbReference type="PANTHER" id="PTHR43866:SF3">
    <property type="entry name" value="METHYLMALONATE-SEMIALDEHYDE DEHYDROGENASE [ACYLATING], MITOCHONDRIAL"/>
    <property type="match status" value="1"/>
</dbReference>
<comment type="caution">
    <text evidence="2">The sequence shown here is derived from an EMBL/GenBank/DDBJ whole genome shotgun (WGS) entry which is preliminary data.</text>
</comment>
<dbReference type="GO" id="GO:0010106">
    <property type="term" value="P:cellular response to iron ion starvation"/>
    <property type="evidence" value="ECO:0007669"/>
    <property type="project" value="InterPro"/>
</dbReference>